<evidence type="ECO:0000313" key="2">
    <source>
        <dbReference type="EMBL" id="MEQ2162849.1"/>
    </source>
</evidence>
<gene>
    <name evidence="2" type="ORF">GOODEAATRI_024147</name>
</gene>
<dbReference type="Proteomes" id="UP001476798">
    <property type="component" value="Unassembled WGS sequence"/>
</dbReference>
<evidence type="ECO:0000256" key="1">
    <source>
        <dbReference type="SAM" id="MobiDB-lite"/>
    </source>
</evidence>
<keyword evidence="3" id="KW-1185">Reference proteome</keyword>
<feature type="compositionally biased region" description="Polar residues" evidence="1">
    <location>
        <begin position="98"/>
        <end position="119"/>
    </location>
</feature>
<dbReference type="EMBL" id="JAHRIO010012657">
    <property type="protein sequence ID" value="MEQ2162849.1"/>
    <property type="molecule type" value="Genomic_DNA"/>
</dbReference>
<name>A0ABV0MUQ0_9TELE</name>
<proteinExistence type="predicted"/>
<accession>A0ABV0MUQ0</accession>
<organism evidence="2 3">
    <name type="scientific">Goodea atripinnis</name>
    <dbReference type="NCBI Taxonomy" id="208336"/>
    <lineage>
        <taxon>Eukaryota</taxon>
        <taxon>Metazoa</taxon>
        <taxon>Chordata</taxon>
        <taxon>Craniata</taxon>
        <taxon>Vertebrata</taxon>
        <taxon>Euteleostomi</taxon>
        <taxon>Actinopterygii</taxon>
        <taxon>Neopterygii</taxon>
        <taxon>Teleostei</taxon>
        <taxon>Neoteleostei</taxon>
        <taxon>Acanthomorphata</taxon>
        <taxon>Ovalentaria</taxon>
        <taxon>Atherinomorphae</taxon>
        <taxon>Cyprinodontiformes</taxon>
        <taxon>Goodeidae</taxon>
        <taxon>Goodea</taxon>
    </lineage>
</organism>
<protein>
    <submittedName>
        <fullName evidence="2">Uncharacterized protein</fullName>
    </submittedName>
</protein>
<comment type="caution">
    <text evidence="2">The sequence shown here is derived from an EMBL/GenBank/DDBJ whole genome shotgun (WGS) entry which is preliminary data.</text>
</comment>
<reference evidence="2 3" key="1">
    <citation type="submission" date="2021-06" db="EMBL/GenBank/DDBJ databases">
        <authorList>
            <person name="Palmer J.M."/>
        </authorList>
    </citation>
    <scope>NUCLEOTIDE SEQUENCE [LARGE SCALE GENOMIC DNA]</scope>
    <source>
        <strain evidence="2 3">GA_2019</strain>
        <tissue evidence="2">Muscle</tissue>
    </source>
</reference>
<feature type="region of interest" description="Disordered" evidence="1">
    <location>
        <begin position="93"/>
        <end position="119"/>
    </location>
</feature>
<evidence type="ECO:0000313" key="3">
    <source>
        <dbReference type="Proteomes" id="UP001476798"/>
    </source>
</evidence>
<sequence>MEGSSHVLLIRYTCTSIKAGVLVFCSSGTYRRVLTQCQGGKTSAVTIEKQLLLLIKPANFTGPVPNSEVHYATFKRNIYKWRKSTVRELPVLPEMDTLGNSPQGLPQKKSSLSDSTGIS</sequence>